<dbReference type="AlphaFoldDB" id="A0A917FRD2"/>
<dbReference type="InterPro" id="IPR010131">
    <property type="entry name" value="MdtP/NodT-like"/>
</dbReference>
<accession>A0A917FRD2</accession>
<dbReference type="Gene3D" id="2.20.200.10">
    <property type="entry name" value="Outer membrane efflux proteins (OEP)"/>
    <property type="match status" value="1"/>
</dbReference>
<keyword evidence="4" id="KW-1185">Reference proteome</keyword>
<gene>
    <name evidence="3" type="primary">cusC</name>
    <name evidence="3" type="ORF">GCM10010960_17440</name>
</gene>
<proteinExistence type="inferred from homology"/>
<comment type="subcellular location">
    <subcellularLocation>
        <location evidence="2">Cell outer membrane</location>
        <topology evidence="2">Lipid-anchor</topology>
    </subcellularLocation>
</comment>
<dbReference type="Gene3D" id="1.20.1600.10">
    <property type="entry name" value="Outer membrane efflux proteins (OEP)"/>
    <property type="match status" value="1"/>
</dbReference>
<evidence type="ECO:0000256" key="2">
    <source>
        <dbReference type="RuleBase" id="RU362097"/>
    </source>
</evidence>
<dbReference type="PANTHER" id="PTHR30203">
    <property type="entry name" value="OUTER MEMBRANE CATION EFFLUX PROTEIN"/>
    <property type="match status" value="1"/>
</dbReference>
<organism evidence="3 4">
    <name type="scientific">Arenimonas maotaiensis</name>
    <dbReference type="NCBI Taxonomy" id="1446479"/>
    <lineage>
        <taxon>Bacteria</taxon>
        <taxon>Pseudomonadati</taxon>
        <taxon>Pseudomonadota</taxon>
        <taxon>Gammaproteobacteria</taxon>
        <taxon>Lysobacterales</taxon>
        <taxon>Lysobacteraceae</taxon>
        <taxon>Arenimonas</taxon>
    </lineage>
</organism>
<dbReference type="PROSITE" id="PS51257">
    <property type="entry name" value="PROKAR_LIPOPROTEIN"/>
    <property type="match status" value="1"/>
</dbReference>
<keyword evidence="2" id="KW-0812">Transmembrane</keyword>
<sequence>MIDATPKRLALAVALLAGGCAALEPKLPAADAGIPAQLPVAAAERAVDAEAGEVADIGWRGFFRDPVLQDLIGQALEHNRDLRVAVLNVERARAQYRIRRADRLPSVDATAQMRRGGGDAVPVSEDFSAGFGLAAFELDLFGRVRNLSEAGRQRYFAQVENRQAAQISLVAEVATAYLGLSANRELQQLAERTLRSREQALELDRKRHQAGAISALELAQAETQVESARAEAARIAGVTAQAGNALDLLVGKPVSAGLTAAALDDGATGLLPLPAELPSSVLLRRPDIRAAENTLRAANADIGAARAAFFPSITLTGATETASPELSGLFDAGTRGWSFVPKLNLPIFQGGRLLANLSLSKVDRDIALAGYERAIQAGFRDVADALALTGTLARQRQAQEALVAAAERADTLAAARYRAGRDSQLARLDAERTLFAARQGLVAVRLAEQGNRIALYRVLGGGWKE</sequence>
<dbReference type="SUPFAM" id="SSF56954">
    <property type="entry name" value="Outer membrane efflux proteins (OEP)"/>
    <property type="match status" value="1"/>
</dbReference>
<dbReference type="EMBL" id="BMFO01000004">
    <property type="protein sequence ID" value="GGF96288.1"/>
    <property type="molecule type" value="Genomic_DNA"/>
</dbReference>
<dbReference type="NCBIfam" id="TIGR01845">
    <property type="entry name" value="outer_NodT"/>
    <property type="match status" value="1"/>
</dbReference>
<comment type="caution">
    <text evidence="3">The sequence shown here is derived from an EMBL/GenBank/DDBJ whole genome shotgun (WGS) entry which is preliminary data.</text>
</comment>
<keyword evidence="2" id="KW-0449">Lipoprotein</keyword>
<evidence type="ECO:0000256" key="1">
    <source>
        <dbReference type="ARBA" id="ARBA00007613"/>
    </source>
</evidence>
<dbReference type="Pfam" id="PF02321">
    <property type="entry name" value="OEP"/>
    <property type="match status" value="2"/>
</dbReference>
<dbReference type="GO" id="GO:0009279">
    <property type="term" value="C:cell outer membrane"/>
    <property type="evidence" value="ECO:0007669"/>
    <property type="project" value="UniProtKB-SubCell"/>
</dbReference>
<dbReference type="PANTHER" id="PTHR30203:SF32">
    <property type="entry name" value="CATION EFFLUX SYSTEM PROTEIN CUSC"/>
    <property type="match status" value="1"/>
</dbReference>
<keyword evidence="2" id="KW-1134">Transmembrane beta strand</keyword>
<evidence type="ECO:0000313" key="3">
    <source>
        <dbReference type="EMBL" id="GGF96288.1"/>
    </source>
</evidence>
<reference evidence="3" key="1">
    <citation type="journal article" date="2014" name="Int. J. Syst. Evol. Microbiol.">
        <title>Complete genome sequence of Corynebacterium casei LMG S-19264T (=DSM 44701T), isolated from a smear-ripened cheese.</title>
        <authorList>
            <consortium name="US DOE Joint Genome Institute (JGI-PGF)"/>
            <person name="Walter F."/>
            <person name="Albersmeier A."/>
            <person name="Kalinowski J."/>
            <person name="Ruckert C."/>
        </authorList>
    </citation>
    <scope>NUCLEOTIDE SEQUENCE</scope>
    <source>
        <strain evidence="3">CGMCC 1.12726</strain>
    </source>
</reference>
<dbReference type="Proteomes" id="UP000632858">
    <property type="component" value="Unassembled WGS sequence"/>
</dbReference>
<name>A0A917FRD2_9GAMM</name>
<dbReference type="GO" id="GO:0015562">
    <property type="term" value="F:efflux transmembrane transporter activity"/>
    <property type="evidence" value="ECO:0007669"/>
    <property type="project" value="InterPro"/>
</dbReference>
<comment type="similarity">
    <text evidence="1 2">Belongs to the outer membrane factor (OMF) (TC 1.B.17) family.</text>
</comment>
<evidence type="ECO:0000313" key="4">
    <source>
        <dbReference type="Proteomes" id="UP000632858"/>
    </source>
</evidence>
<dbReference type="RefSeq" id="WP_188450017.1">
    <property type="nucleotide sequence ID" value="NZ_BMFO01000004.1"/>
</dbReference>
<dbReference type="InterPro" id="IPR003423">
    <property type="entry name" value="OMP_efflux"/>
</dbReference>
<keyword evidence="2" id="KW-0564">Palmitate</keyword>
<protein>
    <submittedName>
        <fullName evidence="3">AdeC/adeK/oprM family multidrug efflux complex outer membrane factor</fullName>
    </submittedName>
</protein>
<keyword evidence="2" id="KW-0472">Membrane</keyword>
<reference evidence="3" key="2">
    <citation type="submission" date="2020-09" db="EMBL/GenBank/DDBJ databases">
        <authorList>
            <person name="Sun Q."/>
            <person name="Zhou Y."/>
        </authorList>
    </citation>
    <scope>NUCLEOTIDE SEQUENCE</scope>
    <source>
        <strain evidence="3">CGMCC 1.12726</strain>
    </source>
</reference>